<feature type="compositionally biased region" description="Basic and acidic residues" evidence="2">
    <location>
        <begin position="2069"/>
        <end position="2078"/>
    </location>
</feature>
<comment type="caution">
    <text evidence="3">The sequence shown here is derived from an EMBL/GenBank/DDBJ whole genome shotgun (WGS) entry which is preliminary data.</text>
</comment>
<keyword evidence="4" id="KW-1185">Reference proteome</keyword>
<proteinExistence type="predicted"/>
<dbReference type="EMBL" id="BGZK01000009">
    <property type="protein sequence ID" value="GBP03279.1"/>
    <property type="molecule type" value="Genomic_DNA"/>
</dbReference>
<evidence type="ECO:0000313" key="4">
    <source>
        <dbReference type="Proteomes" id="UP000299102"/>
    </source>
</evidence>
<reference evidence="3 4" key="1">
    <citation type="journal article" date="2019" name="Commun. Biol.">
        <title>The bagworm genome reveals a unique fibroin gene that provides high tensile strength.</title>
        <authorList>
            <person name="Kono N."/>
            <person name="Nakamura H."/>
            <person name="Ohtoshi R."/>
            <person name="Tomita M."/>
            <person name="Numata K."/>
            <person name="Arakawa K."/>
        </authorList>
    </citation>
    <scope>NUCLEOTIDE SEQUENCE [LARGE SCALE GENOMIC DNA]</scope>
</reference>
<feature type="coiled-coil region" evidence="1">
    <location>
        <begin position="1702"/>
        <end position="1736"/>
    </location>
</feature>
<evidence type="ECO:0000256" key="2">
    <source>
        <dbReference type="SAM" id="MobiDB-lite"/>
    </source>
</evidence>
<feature type="coiled-coil region" evidence="1">
    <location>
        <begin position="930"/>
        <end position="971"/>
    </location>
</feature>
<feature type="coiled-coil region" evidence="1">
    <location>
        <begin position="767"/>
        <end position="822"/>
    </location>
</feature>
<accession>A0A4C1SM93</accession>
<dbReference type="PANTHER" id="PTHR23159:SF31">
    <property type="entry name" value="CENTROSOME-ASSOCIATED PROTEIN CEP250 ISOFORM X1"/>
    <property type="match status" value="1"/>
</dbReference>
<evidence type="ECO:0000313" key="3">
    <source>
        <dbReference type="EMBL" id="GBP03279.1"/>
    </source>
</evidence>
<gene>
    <name evidence="3" type="ORF">EVAR_2688_1</name>
</gene>
<dbReference type="PANTHER" id="PTHR23159">
    <property type="entry name" value="CENTROSOMAL PROTEIN 2"/>
    <property type="match status" value="1"/>
</dbReference>
<feature type="compositionally biased region" description="Basic and acidic residues" evidence="2">
    <location>
        <begin position="2118"/>
        <end position="2139"/>
    </location>
</feature>
<name>A0A4C1SM93_EUMVA</name>
<feature type="coiled-coil region" evidence="1">
    <location>
        <begin position="33"/>
        <end position="130"/>
    </location>
</feature>
<organism evidence="3 4">
    <name type="scientific">Eumeta variegata</name>
    <name type="common">Bagworm moth</name>
    <name type="synonym">Eumeta japonica</name>
    <dbReference type="NCBI Taxonomy" id="151549"/>
    <lineage>
        <taxon>Eukaryota</taxon>
        <taxon>Metazoa</taxon>
        <taxon>Ecdysozoa</taxon>
        <taxon>Arthropoda</taxon>
        <taxon>Hexapoda</taxon>
        <taxon>Insecta</taxon>
        <taxon>Pterygota</taxon>
        <taxon>Neoptera</taxon>
        <taxon>Endopterygota</taxon>
        <taxon>Lepidoptera</taxon>
        <taxon>Glossata</taxon>
        <taxon>Ditrysia</taxon>
        <taxon>Tineoidea</taxon>
        <taxon>Psychidae</taxon>
        <taxon>Oiketicinae</taxon>
        <taxon>Eumeta</taxon>
    </lineage>
</organism>
<feature type="coiled-coil region" evidence="1">
    <location>
        <begin position="646"/>
        <end position="680"/>
    </location>
</feature>
<sequence>MSKAILLINSDSETSINDLKNDVDGESQIQLLVTQLQEQLSHKSKEIIKLQEEIEHKNKRILSLENFNEEVEDKVTSSNHKIANLEAENSVLKSSIETLKSTIENQKICIDDLHSNAQSYNDLIESLQIELDDNNQIKTQIEQVDDAKSELMFSNENKLYENTEYIKKVIQKLKNLICLQKQEINELIMKVDSISTDKDHNTAELHAEIADKEKQIINLNEELLNFKHETDRSIIEINRLTQENSNLLKTKQTVLKQSSDIELHCENLKTEMKTVVNQKNVEINNLIADLRKANLKIDELTHEKTLMDEKNKQLMSELKTLESKIKDFENDNKDVNQKQYYVGKSKEIITKIHEILILLNGSFDENLEIDNVEESYRVFSEYIDMIQSLTKNMKSQNIIVIDNNNKLKTELLETKENHTIQLSEAIDKIKELLSVISDRPFDENVETVDEEGVFNIFKKYIEMLRPLVTDIKSQNETALRATMELKEKHQSEIQSLKSHLNLIQNEKTITENRNASLIKQYGDLLVDLKSAQSNIIIKDQTNTELINKINTLGEVNASLESKLVSCNSEITVFKSNELQFKSHIADIENEIIKKSECKQDAYLEQFETTLKLVQENFSQKLEMIQQLVFEKGNKISEITDNLHITINSLGNKRSEMKRQIHALQSTLAESEKTLDEVTNKLKWFADLLYIDFIPFNICEDNNKNKGIYSSIPQFLAEVYSIVKTWKEERNDSSNIKEKLIHLQSNYNALLQNFDEINDKYKLSLIEIEEIKLENTDLNNNLLQKSKEFESQKIEIESLYSNIQQLINQVKSLQDYNMNMQSKYLGCEDNFANVKNKVNKNTVLTNTDVLENNARSDISEFVSQSSSFQLNCPRTLISICCIKIAELLSNNELNITEKPSTFSSDLQTESRTLEPPDKSSFTCSCNDCLHALEMLHDNNQMKKEIQKLELLRQNLIVERDQYKEEIVSLINLTTELHKKIINHRTNLSTLTATTYAENKLLKSQVKVLQHHLKRFHDVCQIGFPSIKTQLSQLLTVLQTDPNYFKLPIFCIDEPEKESITSDKKSTQVLPHFDTTIESDLLMLDTNVTFASDSTLIENNQTDLDLSQTLCLNNLETLFNESKENCKLNTQSSINQTKVSYTEVQCNDTITSPNLESLCKWECNFNELKTLLNAKNAEFEKLQVKLVEMKDEKDELEEKLNLLSEPLSIEATKKMKNLEQDCLLKTDEVKKLQNSLQQKNEELKQLQEEVDNLSTEVMDNISEVDSLRTQLDSFQVSNSELTQKCLKLETILAEKENLSHGKKEISVCRECIIKDEIIQKLESSQLHAENNLGKAMETDSERYNKIEEINKNLQNELDASKEDCQKINEEVATIKSHLEKSNLSTASNINLDDAHVFNITKNLRSPERRPLSKLTLTMPDIDEEITSIDLYVCEKMECWNFYAEEMGLEKENLNHDIKIIDIMRMLYNGLLVKHGNEVENLLNKLRDFETSKALLKEKFDQLSLDYDKITQELEDKNKMLKLLSDRSLLLNKIIKEFQENLMSSENCAELVSQFKDKVLNMVDIELSTSTVNVFEKLIDNIANKQEKDLTNIMSKYTQLKDHMEKLVVEQNNLNENLVLMKNQLADKESKYNTLKMQKERIHEINNAVTLDIIKKEQELNSIVVDGWRKLVSHDIIKAEHNYGALPLGTSVQKLFENCIHMHQKFKAIQNNTKYESEIENLKTEIANMKYLLEDKAREYESLRSSFDTVQEINKTISSELQIKEEEFRKLMLLHEEVSQKCQSQSIELISNSSKVDNLNRDISALKELLGCQESTIKTLEVQIQTCEMEKRVAVEQELKFSTMLKEIQNLQHESSELKAANNAITKEKEYYSIELEKSKTVIKEQNEELSKISAQISVLNEVLNEKIKNIENLQGVGKIVLKENDNLRKECAALTKKINEVSQQHEEKENEYKRLETNLKTHEKTAEIQNNIIKKLQKQKENDQATINEKVKSLGEKDTLIEQLNERYTELLKKYELILQQLREKRNNRDCINSDREVIEGCLKGLENEMEGLRSGRNSLEADARRRRRSLHDAHRAMNNQNKEEEIFMAVLDSVDQNLTEFAVIVSNNSNSSGVMRPSSRRESGCERHEKCPITEKEDSNGRLSDVTDAARRRRQSVHDLRRSVRSPLTLNGWE</sequence>
<protein>
    <submittedName>
        <fullName evidence="3">Uncharacterized protein</fullName>
    </submittedName>
</protein>
<dbReference type="Proteomes" id="UP000299102">
    <property type="component" value="Unassembled WGS sequence"/>
</dbReference>
<feature type="coiled-coil region" evidence="1">
    <location>
        <begin position="1163"/>
        <end position="1296"/>
    </location>
</feature>
<dbReference type="STRING" id="151549.A0A4C1SM93"/>
<feature type="coiled-coil region" evidence="1">
    <location>
        <begin position="1594"/>
        <end position="1635"/>
    </location>
</feature>
<dbReference type="OrthoDB" id="21525at2759"/>
<feature type="region of interest" description="Disordered" evidence="2">
    <location>
        <begin position="2109"/>
        <end position="2173"/>
    </location>
</feature>
<feature type="coiled-coil region" evidence="1">
    <location>
        <begin position="1334"/>
        <end position="1368"/>
    </location>
</feature>
<feature type="coiled-coil region" evidence="1">
    <location>
        <begin position="202"/>
        <end position="338"/>
    </location>
</feature>
<evidence type="ECO:0000256" key="1">
    <source>
        <dbReference type="SAM" id="Coils"/>
    </source>
</evidence>
<feature type="coiled-coil region" evidence="1">
    <location>
        <begin position="1476"/>
        <end position="1524"/>
    </location>
</feature>
<keyword evidence="1" id="KW-0175">Coiled coil</keyword>
<feature type="region of interest" description="Disordered" evidence="2">
    <location>
        <begin position="2059"/>
        <end position="2078"/>
    </location>
</feature>